<dbReference type="Gene3D" id="3.40.50.2300">
    <property type="match status" value="1"/>
</dbReference>
<dbReference type="CDD" id="cd00383">
    <property type="entry name" value="trans_reg_C"/>
    <property type="match status" value="1"/>
</dbReference>
<feature type="modified residue" description="4-aspartylphosphate" evidence="2">
    <location>
        <position position="63"/>
    </location>
</feature>
<comment type="caution">
    <text evidence="6">The sequence shown here is derived from an EMBL/GenBank/DDBJ whole genome shotgun (WGS) entry which is preliminary data.</text>
</comment>
<dbReference type="Pfam" id="PF00072">
    <property type="entry name" value="Response_reg"/>
    <property type="match status" value="1"/>
</dbReference>
<feature type="domain" description="Response regulatory" evidence="4">
    <location>
        <begin position="14"/>
        <end position="126"/>
    </location>
</feature>
<proteinExistence type="predicted"/>
<dbReference type="InterPro" id="IPR039420">
    <property type="entry name" value="WalR-like"/>
</dbReference>
<protein>
    <submittedName>
        <fullName evidence="6">Response regulator transcription factor</fullName>
    </submittedName>
</protein>
<evidence type="ECO:0000256" key="3">
    <source>
        <dbReference type="PROSITE-ProRule" id="PRU01091"/>
    </source>
</evidence>
<dbReference type="RefSeq" id="WP_323445071.1">
    <property type="nucleotide sequence ID" value="NZ_BSBI01000001.1"/>
</dbReference>
<dbReference type="PROSITE" id="PS51755">
    <property type="entry name" value="OMPR_PHOB"/>
    <property type="match status" value="1"/>
</dbReference>
<sequence length="256" mass="28395">MTSGPSTAASLPYRVLVVEDDDSIRTLLESVLGLTGYTVASVGSGRAALLEAQRFAPDLIMLDVMLPDLDGFEVTRTLRAAGNGTPVLFLTARANDTVTGLRAGGDDYVVKPFGIEEVLLRVAAILRRTADGPHQASNSGAEGEEKDVLLFADLRLDRSRHEVHRAGEHIPLSPTEFDLLAYLMTNAGRVLRRIQIVEHVWHYDFAGDTRIIETYVKYLRRKIDRFDPPLIHTVRGVGYTLRLPRDQSAPDPRRPR</sequence>
<evidence type="ECO:0000313" key="6">
    <source>
        <dbReference type="EMBL" id="GLF92955.1"/>
    </source>
</evidence>
<dbReference type="SMART" id="SM00862">
    <property type="entry name" value="Trans_reg_C"/>
    <property type="match status" value="1"/>
</dbReference>
<dbReference type="InterPro" id="IPR011006">
    <property type="entry name" value="CheY-like_superfamily"/>
</dbReference>
<dbReference type="Gene3D" id="6.10.250.690">
    <property type="match status" value="1"/>
</dbReference>
<feature type="domain" description="OmpR/PhoB-type" evidence="5">
    <location>
        <begin position="146"/>
        <end position="243"/>
    </location>
</feature>
<evidence type="ECO:0000259" key="5">
    <source>
        <dbReference type="PROSITE" id="PS51755"/>
    </source>
</evidence>
<evidence type="ECO:0000256" key="2">
    <source>
        <dbReference type="PROSITE-ProRule" id="PRU00169"/>
    </source>
</evidence>
<dbReference type="PROSITE" id="PS50110">
    <property type="entry name" value="RESPONSE_REGULATORY"/>
    <property type="match status" value="1"/>
</dbReference>
<keyword evidence="7" id="KW-1185">Reference proteome</keyword>
<dbReference type="InterPro" id="IPR001867">
    <property type="entry name" value="OmpR/PhoB-type_DNA-bd"/>
</dbReference>
<dbReference type="SMART" id="SM00448">
    <property type="entry name" value="REC"/>
    <property type="match status" value="1"/>
</dbReference>
<evidence type="ECO:0000259" key="4">
    <source>
        <dbReference type="PROSITE" id="PS50110"/>
    </source>
</evidence>
<feature type="DNA-binding region" description="OmpR/PhoB-type" evidence="3">
    <location>
        <begin position="146"/>
        <end position="243"/>
    </location>
</feature>
<dbReference type="InterPro" id="IPR016032">
    <property type="entry name" value="Sig_transdc_resp-reg_C-effctor"/>
</dbReference>
<dbReference type="PANTHER" id="PTHR48111">
    <property type="entry name" value="REGULATOR OF RPOS"/>
    <property type="match status" value="1"/>
</dbReference>
<dbReference type="InterPro" id="IPR036388">
    <property type="entry name" value="WH-like_DNA-bd_sf"/>
</dbReference>
<keyword evidence="1 3" id="KW-0238">DNA-binding</keyword>
<dbReference type="Proteomes" id="UP001291653">
    <property type="component" value="Unassembled WGS sequence"/>
</dbReference>
<evidence type="ECO:0000256" key="1">
    <source>
        <dbReference type="ARBA" id="ARBA00023125"/>
    </source>
</evidence>
<dbReference type="Gene3D" id="1.10.10.10">
    <property type="entry name" value="Winged helix-like DNA-binding domain superfamily/Winged helix DNA-binding domain"/>
    <property type="match status" value="1"/>
</dbReference>
<dbReference type="SUPFAM" id="SSF52172">
    <property type="entry name" value="CheY-like"/>
    <property type="match status" value="1"/>
</dbReference>
<dbReference type="InterPro" id="IPR001789">
    <property type="entry name" value="Sig_transdc_resp-reg_receiver"/>
</dbReference>
<dbReference type="EMBL" id="BSBI01000001">
    <property type="protein sequence ID" value="GLF92955.1"/>
    <property type="molecule type" value="Genomic_DNA"/>
</dbReference>
<evidence type="ECO:0000313" key="7">
    <source>
        <dbReference type="Proteomes" id="UP001291653"/>
    </source>
</evidence>
<name>A0ABQ5NRJ6_9ACTN</name>
<accession>A0ABQ5NRJ6</accession>
<keyword evidence="2" id="KW-0597">Phosphoprotein</keyword>
<reference evidence="6 7" key="1">
    <citation type="submission" date="2022-10" db="EMBL/GenBank/DDBJ databases">
        <title>Draft genome sequence of Streptomyces sp. YSPA8.</title>
        <authorList>
            <person name="Moriuchi R."/>
            <person name="Dohra H."/>
            <person name="Yamamura H."/>
            <person name="Kodani S."/>
        </authorList>
    </citation>
    <scope>NUCLEOTIDE SEQUENCE [LARGE SCALE GENOMIC DNA]</scope>
    <source>
        <strain evidence="6 7">YSPA8</strain>
    </source>
</reference>
<gene>
    <name evidence="6" type="ORF">SYYSPA8_01680</name>
</gene>
<dbReference type="Pfam" id="PF00486">
    <property type="entry name" value="Trans_reg_C"/>
    <property type="match status" value="1"/>
</dbReference>
<organism evidence="6 7">
    <name type="scientific">Streptomyces yaizuensis</name>
    <dbReference type="NCBI Taxonomy" id="2989713"/>
    <lineage>
        <taxon>Bacteria</taxon>
        <taxon>Bacillati</taxon>
        <taxon>Actinomycetota</taxon>
        <taxon>Actinomycetes</taxon>
        <taxon>Kitasatosporales</taxon>
        <taxon>Streptomycetaceae</taxon>
        <taxon>Streptomyces</taxon>
    </lineage>
</organism>
<dbReference type="PANTHER" id="PTHR48111:SF28">
    <property type="entry name" value="TRANSCRIPTIONAL REGULATORY PROTEIN TCRX-RELATED"/>
    <property type="match status" value="1"/>
</dbReference>
<dbReference type="SUPFAM" id="SSF46894">
    <property type="entry name" value="C-terminal effector domain of the bipartite response regulators"/>
    <property type="match status" value="1"/>
</dbReference>